<protein>
    <submittedName>
        <fullName evidence="2">YTH N6-methyladenosine RNA binding protein F3</fullName>
    </submittedName>
</protein>
<dbReference type="Proteomes" id="UP000261540">
    <property type="component" value="Unplaced"/>
</dbReference>
<dbReference type="Ensembl" id="ENSPKIT00000006170.1">
    <property type="protein sequence ID" value="ENSPKIP00000025434.1"/>
    <property type="gene ID" value="ENSPKIG00000008298.1"/>
</dbReference>
<reference evidence="2" key="2">
    <citation type="submission" date="2025-09" db="UniProtKB">
        <authorList>
            <consortium name="Ensembl"/>
        </authorList>
    </citation>
    <scope>IDENTIFICATION</scope>
</reference>
<evidence type="ECO:0000313" key="2">
    <source>
        <dbReference type="Ensembl" id="ENSPKIP00000025434.1"/>
    </source>
</evidence>
<dbReference type="AlphaFoldDB" id="A0A3B3S3V1"/>
<organism evidence="2 3">
    <name type="scientific">Paramormyrops kingsleyae</name>
    <dbReference type="NCBI Taxonomy" id="1676925"/>
    <lineage>
        <taxon>Eukaryota</taxon>
        <taxon>Metazoa</taxon>
        <taxon>Chordata</taxon>
        <taxon>Craniata</taxon>
        <taxon>Vertebrata</taxon>
        <taxon>Euteleostomi</taxon>
        <taxon>Actinopterygii</taxon>
        <taxon>Neopterygii</taxon>
        <taxon>Teleostei</taxon>
        <taxon>Osteoglossocephala</taxon>
        <taxon>Osteoglossomorpha</taxon>
        <taxon>Osteoglossiformes</taxon>
        <taxon>Mormyridae</taxon>
        <taxon>Paramormyrops</taxon>
    </lineage>
</organism>
<feature type="region of interest" description="Disordered" evidence="1">
    <location>
        <begin position="50"/>
        <end position="147"/>
    </location>
</feature>
<evidence type="ECO:0000313" key="3">
    <source>
        <dbReference type="Proteomes" id="UP000261540"/>
    </source>
</evidence>
<reference evidence="2" key="1">
    <citation type="submission" date="2025-08" db="UniProtKB">
        <authorList>
            <consortium name="Ensembl"/>
        </authorList>
    </citation>
    <scope>IDENTIFICATION</scope>
</reference>
<accession>A0A3B3S3V1</accession>
<dbReference type="GeneTree" id="ENSGT00940000158777"/>
<evidence type="ECO:0000256" key="1">
    <source>
        <dbReference type="SAM" id="MobiDB-lite"/>
    </source>
</evidence>
<proteinExistence type="predicted"/>
<keyword evidence="3" id="KW-1185">Reference proteome</keyword>
<sequence>EQSRSAIVGSRQSQGSFSQTLLALTRSEGHRGKRGDLAVSCICSTPQACRFKSSPVRGSGSAGEESPSSRDAEGSRRRPQAAETVDHRDQSASRAPQRMSATTVDQRPKGQGNKVQNGSMHQKDAVNDDDFEPYLSGQTNQERNRNK</sequence>
<name>A0A3B3S3V1_9TELE</name>
<feature type="compositionally biased region" description="Basic and acidic residues" evidence="1">
    <location>
        <begin position="67"/>
        <end position="76"/>
    </location>
</feature>